<evidence type="ECO:0000259" key="1">
    <source>
        <dbReference type="Pfam" id="PF21814"/>
    </source>
</evidence>
<dbReference type="InterPro" id="IPR049250">
    <property type="entry name" value="DUF6883"/>
</dbReference>
<dbReference type="RefSeq" id="WP_127991225.1">
    <property type="nucleotide sequence ID" value="NZ_JBEPNV010000001.1"/>
</dbReference>
<name>A0ABV2NRR1_9HYPH</name>
<organism evidence="2 3">
    <name type="scientific">Methylobacterium radiotolerans</name>
    <dbReference type="NCBI Taxonomy" id="31998"/>
    <lineage>
        <taxon>Bacteria</taxon>
        <taxon>Pseudomonadati</taxon>
        <taxon>Pseudomonadota</taxon>
        <taxon>Alphaproteobacteria</taxon>
        <taxon>Hyphomicrobiales</taxon>
        <taxon>Methylobacteriaceae</taxon>
        <taxon>Methylobacterium</taxon>
    </lineage>
</organism>
<protein>
    <recommendedName>
        <fullName evidence="1">DUF6883 domain-containing protein</fullName>
    </recommendedName>
</protein>
<evidence type="ECO:0000313" key="2">
    <source>
        <dbReference type="EMBL" id="MET3869212.1"/>
    </source>
</evidence>
<keyword evidence="3" id="KW-1185">Reference proteome</keyword>
<evidence type="ECO:0000313" key="3">
    <source>
        <dbReference type="Proteomes" id="UP001549119"/>
    </source>
</evidence>
<comment type="caution">
    <text evidence="2">The sequence shown here is derived from an EMBL/GenBank/DDBJ whole genome shotgun (WGS) entry which is preliminary data.</text>
</comment>
<accession>A0ABV2NRR1</accession>
<feature type="domain" description="DUF6883" evidence="1">
    <location>
        <begin position="11"/>
        <end position="108"/>
    </location>
</feature>
<dbReference type="Proteomes" id="UP001549119">
    <property type="component" value="Unassembled WGS sequence"/>
</dbReference>
<sequence length="110" mass="12519">MTYVPWPLGFYINPRKITGFLLNKAGQKPDRAKFFLDLGFDPQHPGVLEHALFMHTSLGNYQGYIEVVDSSRIYFRGSLLTPKGPAQNVQSIWQLQYTDPTRVATFITAI</sequence>
<proteinExistence type="predicted"/>
<gene>
    <name evidence="2" type="ORF">ABIC20_006521</name>
</gene>
<dbReference type="Pfam" id="PF21814">
    <property type="entry name" value="DUF6883"/>
    <property type="match status" value="1"/>
</dbReference>
<reference evidence="2 3" key="1">
    <citation type="submission" date="2024-06" db="EMBL/GenBank/DDBJ databases">
        <title>Genomics of switchgrass bacterial isolates.</title>
        <authorList>
            <person name="Shade A."/>
        </authorList>
    </citation>
    <scope>NUCLEOTIDE SEQUENCE [LARGE SCALE GENOMIC DNA]</scope>
    <source>
        <strain evidence="2 3">PvP084</strain>
    </source>
</reference>
<dbReference type="EMBL" id="JBEPNW010000002">
    <property type="protein sequence ID" value="MET3869212.1"/>
    <property type="molecule type" value="Genomic_DNA"/>
</dbReference>